<evidence type="ECO:0000313" key="3">
    <source>
        <dbReference type="RefSeq" id="XP_013400606.1"/>
    </source>
</evidence>
<evidence type="ECO:0000259" key="1">
    <source>
        <dbReference type="PROSITE" id="PS51186"/>
    </source>
</evidence>
<protein>
    <submittedName>
        <fullName evidence="3">Uncharacterized protein LOC106166550</fullName>
    </submittedName>
</protein>
<dbReference type="RefSeq" id="XP_013400606.1">
    <property type="nucleotide sequence ID" value="XM_013545152.1"/>
</dbReference>
<dbReference type="InParanoid" id="A0A1S3IRQ1"/>
<feature type="domain" description="N-acetyltransferase" evidence="1">
    <location>
        <begin position="10"/>
        <end position="159"/>
    </location>
</feature>
<dbReference type="PROSITE" id="PS51186">
    <property type="entry name" value="GNAT"/>
    <property type="match status" value="1"/>
</dbReference>
<dbReference type="InterPro" id="IPR052729">
    <property type="entry name" value="Acyl/Acetyltrans_Enzymes"/>
</dbReference>
<dbReference type="Gene3D" id="3.40.630.30">
    <property type="match status" value="1"/>
</dbReference>
<organism evidence="2 3">
    <name type="scientific">Lingula anatina</name>
    <name type="common">Brachiopod</name>
    <name type="synonym">Lingula unguis</name>
    <dbReference type="NCBI Taxonomy" id="7574"/>
    <lineage>
        <taxon>Eukaryota</taxon>
        <taxon>Metazoa</taxon>
        <taxon>Spiralia</taxon>
        <taxon>Lophotrochozoa</taxon>
        <taxon>Brachiopoda</taxon>
        <taxon>Linguliformea</taxon>
        <taxon>Lingulata</taxon>
        <taxon>Lingulida</taxon>
        <taxon>Linguloidea</taxon>
        <taxon>Lingulidae</taxon>
        <taxon>Lingula</taxon>
    </lineage>
</organism>
<dbReference type="GeneID" id="106166550"/>
<gene>
    <name evidence="3" type="primary">LOC106166550</name>
</gene>
<dbReference type="AlphaFoldDB" id="A0A1S3IRQ1"/>
<reference evidence="3" key="1">
    <citation type="submission" date="2025-08" db="UniProtKB">
        <authorList>
            <consortium name="RefSeq"/>
        </authorList>
    </citation>
    <scope>IDENTIFICATION</scope>
    <source>
        <tissue evidence="3">Gonads</tissue>
    </source>
</reference>
<name>A0A1S3IRQ1_LINAN</name>
<dbReference type="InterPro" id="IPR000182">
    <property type="entry name" value="GNAT_dom"/>
</dbReference>
<dbReference type="InterPro" id="IPR016181">
    <property type="entry name" value="Acyl_CoA_acyltransferase"/>
</dbReference>
<evidence type="ECO:0000313" key="2">
    <source>
        <dbReference type="Proteomes" id="UP000085678"/>
    </source>
</evidence>
<sequence length="300" mass="33932">MAVPKNENCFKIRQATSDDVEEIWKIVKQEGWASCSFQVTRAVIEIAEDGWFVAEQDGEILGFVMGYNINETTSFPGFLIVKPEHRGKYIGKALLNEVGSYMGDRRISFVAILQVEPMYVKLGNTRSPRGGVNLYSLQLRNMPIPQEAKVDYELKDYIEVDWKDLLDYDTSFHIIPRERVLNVWFEIPESKTKVIQQNGKIVGYGTIKPVPSGHVIGPLYADTTAACMILLNYFATAIPANSKVLFTMPTASEDGKRLLEYNKDTLIVVWKGVFMEKKQAPSFSKLHKVVAIFDSAICFL</sequence>
<accession>A0A1S3IRQ1</accession>
<dbReference type="GO" id="GO:0016747">
    <property type="term" value="F:acyltransferase activity, transferring groups other than amino-acyl groups"/>
    <property type="evidence" value="ECO:0007669"/>
    <property type="project" value="InterPro"/>
</dbReference>
<dbReference type="OrthoDB" id="5771378at2759"/>
<dbReference type="STRING" id="7574.A0A1S3IRQ1"/>
<proteinExistence type="predicted"/>
<dbReference type="SUPFAM" id="SSF55729">
    <property type="entry name" value="Acyl-CoA N-acyltransferases (Nat)"/>
    <property type="match status" value="1"/>
</dbReference>
<dbReference type="Pfam" id="PF18014">
    <property type="entry name" value="Acetyltransf_18"/>
    <property type="match status" value="1"/>
</dbReference>
<dbReference type="PANTHER" id="PTHR47237:SF1">
    <property type="entry name" value="SLL0310 PROTEIN"/>
    <property type="match status" value="1"/>
</dbReference>
<dbReference type="Pfam" id="PF00583">
    <property type="entry name" value="Acetyltransf_1"/>
    <property type="match status" value="1"/>
</dbReference>
<dbReference type="Proteomes" id="UP000085678">
    <property type="component" value="Unplaced"/>
</dbReference>
<dbReference type="CDD" id="cd04301">
    <property type="entry name" value="NAT_SF"/>
    <property type="match status" value="1"/>
</dbReference>
<dbReference type="PANTHER" id="PTHR47237">
    <property type="entry name" value="SLL0310 PROTEIN"/>
    <property type="match status" value="1"/>
</dbReference>
<dbReference type="InterPro" id="IPR041496">
    <property type="entry name" value="YitH/HolE_GNAT"/>
</dbReference>
<keyword evidence="2" id="KW-1185">Reference proteome</keyword>
<dbReference type="KEGG" id="lak:106166550"/>
<dbReference type="Gene3D" id="3.40.630.90">
    <property type="match status" value="1"/>
</dbReference>